<dbReference type="PANTHER" id="PTHR10996">
    <property type="entry name" value="2-HYDROXYACID DEHYDROGENASE-RELATED"/>
    <property type="match status" value="1"/>
</dbReference>
<dbReference type="Pfam" id="PF02826">
    <property type="entry name" value="2-Hacid_dh_C"/>
    <property type="match status" value="1"/>
</dbReference>
<dbReference type="SUPFAM" id="SSF51735">
    <property type="entry name" value="NAD(P)-binding Rossmann-fold domains"/>
    <property type="match status" value="1"/>
</dbReference>
<evidence type="ECO:0000256" key="1">
    <source>
        <dbReference type="ARBA" id="ARBA00022857"/>
    </source>
</evidence>
<dbReference type="KEGG" id="ant:Arnit_1027"/>
<feature type="domain" description="D-isomer specific 2-hydroxyacid dehydrogenase NAD-binding" evidence="6">
    <location>
        <begin position="104"/>
        <end position="275"/>
    </location>
</feature>
<evidence type="ECO:0000313" key="8">
    <source>
        <dbReference type="Proteomes" id="UP000000939"/>
    </source>
</evidence>
<dbReference type="FunFam" id="3.40.50.720:FF:000213">
    <property type="entry name" value="Putative 2-hydroxyacid dehydrogenase"/>
    <property type="match status" value="1"/>
</dbReference>
<evidence type="ECO:0000256" key="2">
    <source>
        <dbReference type="ARBA" id="ARBA00023002"/>
    </source>
</evidence>
<evidence type="ECO:0000313" key="7">
    <source>
        <dbReference type="EMBL" id="ADG92690.1"/>
    </source>
</evidence>
<dbReference type="PROSITE" id="PS00065">
    <property type="entry name" value="D_2_HYDROXYACID_DH_1"/>
    <property type="match status" value="1"/>
</dbReference>
<dbReference type="Gene3D" id="3.40.50.720">
    <property type="entry name" value="NAD(P)-binding Rossmann-like Domain"/>
    <property type="match status" value="2"/>
</dbReference>
<protein>
    <submittedName>
        <fullName evidence="7">D-isomer specific 2-hydroxyacid dehydrogenase NAD-binding protein</fullName>
    </submittedName>
</protein>
<dbReference type="InterPro" id="IPR050223">
    <property type="entry name" value="D-isomer_2-hydroxyacid_DH"/>
</dbReference>
<reference evidence="7 8" key="1">
    <citation type="journal article" date="2010" name="Stand. Genomic Sci.">
        <title>Complete genome sequence of Arcobacter nitrofigilis type strain (CI).</title>
        <authorList>
            <person name="Pati A."/>
            <person name="Gronow S."/>
            <person name="Lapidus A."/>
            <person name="Copeland A."/>
            <person name="Glavina Del Rio T."/>
            <person name="Nolan M."/>
            <person name="Lucas S."/>
            <person name="Tice H."/>
            <person name="Cheng J.F."/>
            <person name="Han C."/>
            <person name="Chertkov O."/>
            <person name="Bruce D."/>
            <person name="Tapia R."/>
            <person name="Goodwin L."/>
            <person name="Pitluck S."/>
            <person name="Liolios K."/>
            <person name="Ivanova N."/>
            <person name="Mavromatis K."/>
            <person name="Chen A."/>
            <person name="Palaniappan K."/>
            <person name="Land M."/>
            <person name="Hauser L."/>
            <person name="Chang Y.J."/>
            <person name="Jeffries C.D."/>
            <person name="Detter J.C."/>
            <person name="Rohde M."/>
            <person name="Goker M."/>
            <person name="Bristow J."/>
            <person name="Eisen J.A."/>
            <person name="Markowitz V."/>
            <person name="Hugenholtz P."/>
            <person name="Klenk H.P."/>
            <person name="Kyrpides N.C."/>
        </authorList>
    </citation>
    <scope>NUCLEOTIDE SEQUENCE [LARGE SCALE GENOMIC DNA]</scope>
    <source>
        <strain evidence="8">ATCC 33309 / DSM 7299 / CCUG 15893 / LMG 7604 / NCTC 12251 / CI</strain>
    </source>
</reference>
<comment type="similarity">
    <text evidence="4">Belongs to the D-isomer specific 2-hydroxyacid dehydrogenase family.</text>
</comment>
<feature type="domain" description="D-isomer specific 2-hydroxyacid dehydrogenase catalytic" evidence="5">
    <location>
        <begin position="32"/>
        <end position="306"/>
    </location>
</feature>
<dbReference type="CDD" id="cd12156">
    <property type="entry name" value="HPPR"/>
    <property type="match status" value="1"/>
</dbReference>
<dbReference type="SUPFAM" id="SSF52283">
    <property type="entry name" value="Formate/glycerate dehydrogenase catalytic domain-like"/>
    <property type="match status" value="1"/>
</dbReference>
<dbReference type="GO" id="GO:0016618">
    <property type="term" value="F:hydroxypyruvate reductase [NAD(P)H] activity"/>
    <property type="evidence" value="ECO:0007669"/>
    <property type="project" value="TreeGrafter"/>
</dbReference>
<dbReference type="InterPro" id="IPR029752">
    <property type="entry name" value="D-isomer_DH_CS1"/>
</dbReference>
<evidence type="ECO:0000256" key="3">
    <source>
        <dbReference type="ARBA" id="ARBA00023027"/>
    </source>
</evidence>
<dbReference type="GO" id="GO:0005829">
    <property type="term" value="C:cytosol"/>
    <property type="evidence" value="ECO:0007669"/>
    <property type="project" value="TreeGrafter"/>
</dbReference>
<dbReference type="Pfam" id="PF00389">
    <property type="entry name" value="2-Hacid_dh"/>
    <property type="match status" value="1"/>
</dbReference>
<dbReference type="InterPro" id="IPR006139">
    <property type="entry name" value="D-isomer_2_OHA_DH_cat_dom"/>
</dbReference>
<evidence type="ECO:0000259" key="5">
    <source>
        <dbReference type="Pfam" id="PF00389"/>
    </source>
</evidence>
<keyword evidence="3" id="KW-0520">NAD</keyword>
<dbReference type="RefSeq" id="WP_013134835.1">
    <property type="nucleotide sequence ID" value="NC_014166.1"/>
</dbReference>
<dbReference type="PANTHER" id="PTHR10996:SF178">
    <property type="entry name" value="2-HYDROXYACID DEHYDROGENASE YGL185C-RELATED"/>
    <property type="match status" value="1"/>
</dbReference>
<keyword evidence="8" id="KW-1185">Reference proteome</keyword>
<dbReference type="GO" id="GO:0051287">
    <property type="term" value="F:NAD binding"/>
    <property type="evidence" value="ECO:0007669"/>
    <property type="project" value="InterPro"/>
</dbReference>
<dbReference type="InterPro" id="IPR036291">
    <property type="entry name" value="NAD(P)-bd_dom_sf"/>
</dbReference>
<dbReference type="EMBL" id="CP001999">
    <property type="protein sequence ID" value="ADG92690.1"/>
    <property type="molecule type" value="Genomic_DNA"/>
</dbReference>
<organism evidence="7 8">
    <name type="scientific">Arcobacter nitrofigilis (strain ATCC 33309 / DSM 7299 / CCUG 15893 / LMG 7604 / NCTC 12251 / CI)</name>
    <name type="common">Campylobacter nitrofigilis</name>
    <dbReference type="NCBI Taxonomy" id="572480"/>
    <lineage>
        <taxon>Bacteria</taxon>
        <taxon>Pseudomonadati</taxon>
        <taxon>Campylobacterota</taxon>
        <taxon>Epsilonproteobacteria</taxon>
        <taxon>Campylobacterales</taxon>
        <taxon>Arcobacteraceae</taxon>
        <taxon>Arcobacter</taxon>
    </lineage>
</organism>
<name>D5V3A8_ARCNC</name>
<dbReference type="AlphaFoldDB" id="D5V3A8"/>
<keyword evidence="2 4" id="KW-0560">Oxidoreductase</keyword>
<dbReference type="OrthoDB" id="9805416at2"/>
<dbReference type="HOGENOM" id="CLU_019796_1_2_7"/>
<proteinExistence type="inferred from homology"/>
<evidence type="ECO:0000256" key="4">
    <source>
        <dbReference type="RuleBase" id="RU003719"/>
    </source>
</evidence>
<accession>D5V3A8</accession>
<dbReference type="Proteomes" id="UP000000939">
    <property type="component" value="Chromosome"/>
</dbReference>
<sequence>MKKVQTILQIADLTEEGNKRLGELFNVVLISELENHQDEITGLVTTGGNKVEQNLIEKLPKLEVIFTRGVGFDHIDLETAFKRGIVVSNTPDVLTDCVADFAFGALIAISRKIVQADSFVRSGKWLNNKFSYTTKVSGKKLGIVGFGRIGKAVAKRAAAFDMDIRYFSRVEKSECKESFEPSLLNLAKWADYLVICAPGGKSTYNMITLEVLEALGEKGFLINIARGSLIDEKALIQAITEGKIEGAALDVFANEPVIPEELLESSNVILLPHIASRTIETFQAMEDLLFLNLEKYFTSGTLITQVEKG</sequence>
<dbReference type="InterPro" id="IPR006140">
    <property type="entry name" value="D-isomer_DH_NAD-bd"/>
</dbReference>
<gene>
    <name evidence="7" type="ordered locus">Arnit_1027</name>
</gene>
<evidence type="ECO:0000259" key="6">
    <source>
        <dbReference type="Pfam" id="PF02826"/>
    </source>
</evidence>
<dbReference type="eggNOG" id="COG1052">
    <property type="taxonomic scope" value="Bacteria"/>
</dbReference>
<dbReference type="STRING" id="572480.Arnit_1027"/>
<dbReference type="GO" id="GO:0030267">
    <property type="term" value="F:glyoxylate reductase (NADPH) activity"/>
    <property type="evidence" value="ECO:0007669"/>
    <property type="project" value="TreeGrafter"/>
</dbReference>
<keyword evidence="1" id="KW-0521">NADP</keyword>